<feature type="compositionally biased region" description="Low complexity" evidence="4">
    <location>
        <begin position="228"/>
        <end position="238"/>
    </location>
</feature>
<dbReference type="InterPro" id="IPR002562">
    <property type="entry name" value="3'-5'_exonuclease_dom"/>
</dbReference>
<evidence type="ECO:0000256" key="2">
    <source>
        <dbReference type="ARBA" id="ARBA00022801"/>
    </source>
</evidence>
<dbReference type="EMBL" id="JASGXD010000018">
    <property type="protein sequence ID" value="KAK6000219.1"/>
    <property type="molecule type" value="Genomic_DNA"/>
</dbReference>
<evidence type="ECO:0000313" key="6">
    <source>
        <dbReference type="EMBL" id="KAK6000219.1"/>
    </source>
</evidence>
<keyword evidence="3" id="KW-0175">Coiled coil</keyword>
<feature type="region of interest" description="Disordered" evidence="4">
    <location>
        <begin position="1"/>
        <end position="22"/>
    </location>
</feature>
<evidence type="ECO:0000313" key="7">
    <source>
        <dbReference type="Proteomes" id="UP001341245"/>
    </source>
</evidence>
<accession>A0ABR0T7K4</accession>
<dbReference type="Gene3D" id="3.30.420.10">
    <property type="entry name" value="Ribonuclease H-like superfamily/Ribonuclease H"/>
    <property type="match status" value="1"/>
</dbReference>
<dbReference type="InterPro" id="IPR012337">
    <property type="entry name" value="RNaseH-like_sf"/>
</dbReference>
<comment type="caution">
    <text evidence="6">The sequence shown here is derived from an EMBL/GenBank/DDBJ whole genome shotgun (WGS) entry which is preliminary data.</text>
</comment>
<gene>
    <name evidence="6" type="ORF">QM012_003851</name>
</gene>
<dbReference type="SMART" id="SM00474">
    <property type="entry name" value="35EXOc"/>
    <property type="match status" value="1"/>
</dbReference>
<evidence type="ECO:0000256" key="1">
    <source>
        <dbReference type="ARBA" id="ARBA00022722"/>
    </source>
</evidence>
<feature type="compositionally biased region" description="Polar residues" evidence="4">
    <location>
        <begin position="910"/>
        <end position="923"/>
    </location>
</feature>
<evidence type="ECO:0000259" key="5">
    <source>
        <dbReference type="SMART" id="SM00474"/>
    </source>
</evidence>
<reference evidence="6 7" key="1">
    <citation type="submission" date="2023-11" db="EMBL/GenBank/DDBJ databases">
        <title>Draft genome sequence and annotation of the polyextremotolerant black yeast-like fungus Aureobasidium pullulans NRRL 62042.</title>
        <authorList>
            <person name="Dielentheis-Frenken M.R.E."/>
            <person name="Wibberg D."/>
            <person name="Blank L.M."/>
            <person name="Tiso T."/>
        </authorList>
    </citation>
    <scope>NUCLEOTIDE SEQUENCE [LARGE SCALE GENOMIC DNA]</scope>
    <source>
        <strain evidence="6 7">NRRL 62042</strain>
    </source>
</reference>
<feature type="compositionally biased region" description="Polar residues" evidence="4">
    <location>
        <begin position="844"/>
        <end position="857"/>
    </location>
</feature>
<name>A0ABR0T7K4_AURPU</name>
<feature type="compositionally biased region" description="Basic and acidic residues" evidence="4">
    <location>
        <begin position="241"/>
        <end position="251"/>
    </location>
</feature>
<feature type="domain" description="3'-5' exonuclease" evidence="5">
    <location>
        <begin position="1032"/>
        <end position="1221"/>
    </location>
</feature>
<keyword evidence="2" id="KW-0378">Hydrolase</keyword>
<keyword evidence="7" id="KW-1185">Reference proteome</keyword>
<dbReference type="CDD" id="cd06141">
    <property type="entry name" value="WRN_exo"/>
    <property type="match status" value="1"/>
</dbReference>
<feature type="region of interest" description="Disordered" evidence="4">
    <location>
        <begin position="827"/>
        <end position="976"/>
    </location>
</feature>
<protein>
    <recommendedName>
        <fullName evidence="5">3'-5' exonuclease domain-containing protein</fullName>
    </recommendedName>
</protein>
<dbReference type="InterPro" id="IPR051132">
    <property type="entry name" value="3-5_Exonuclease_domain"/>
</dbReference>
<dbReference type="InterPro" id="IPR036397">
    <property type="entry name" value="RNaseH_sf"/>
</dbReference>
<feature type="compositionally biased region" description="Basic and acidic residues" evidence="4">
    <location>
        <begin position="832"/>
        <end position="843"/>
    </location>
</feature>
<feature type="region of interest" description="Disordered" evidence="4">
    <location>
        <begin position="82"/>
        <end position="275"/>
    </location>
</feature>
<feature type="compositionally biased region" description="Acidic residues" evidence="4">
    <location>
        <begin position="1269"/>
        <end position="1279"/>
    </location>
</feature>
<feature type="region of interest" description="Disordered" evidence="4">
    <location>
        <begin position="391"/>
        <end position="411"/>
    </location>
</feature>
<feature type="compositionally biased region" description="Polar residues" evidence="4">
    <location>
        <begin position="203"/>
        <end position="215"/>
    </location>
</feature>
<sequence>MQSAGRAVTSSHQSSLYTYTSSRHALTRPTRYAVEGTTSVSLSSSTFDHSRNTVSSIVPAAARVHGHLSRPRVPTFYFSQSAAQKRCASSKPRPPVGPLRSKPSDPKSNAAKPLVYKGREAAKNDYTGNLTSNPYLRGRTISPSSSPNAIFEPQIRRPSIIIRPPPTSSAPSEYAAAPNTARPTSSGWGQSTTDGPPAAPISSPRQEPQANSDTQVPPPEQKVVQARPTSPTSPSSSTRLASDRGHAHAVDDVAVPEGITSAERPLVSQPKESYSNIKDQTVGSLANRASVFDEVVRLEQRNSRLESTLAQHRKDHQELLQAHHRLQESSTRTIQDVQRLEVQAREKLQASSKKFEKDKLDLQAAVRQKEVARNELSRQLLEVKKELETERDFKKQQQRRAADRQDDATLRLREQEDKARAARKLLRKDYITFRVWQHAGVMKTGTILTRSDLLPDPGEWYNREAAYWTKALQSTQSFEVSSKAGDQYRVWQAGEKVQKTTKNPQERDTLRRRIIHRLEQRLQHRDSIFDQVKGYLRNSSLEAGEAHSEYTARLKELREKFDVIKARQHEYRRILRETRFGMDAKSLSPELTAASRASAIDLYEMDRPMADINVAINARLKFWNRKSRALIAQPTHSPEIGSMINFYKTQLKVLAASKTLLAILRTFSSLQLEALEADWISEQPIYQQLFWQTATRTSRRYSHMRTKISMVARDLRAQGLSARHKILSMKDVDKIVSTSVLHERAAFAYAYVKYKKNAFTQDDKSEISEVLAKYRQETTQQSKRYLKQLEQVMQTSGDISDARHSEALGKRLLVPVRARRREHLRKAALAKKGHDEGVIEDHTTPVSETAAGTTTGIPRSASDAGMTSTDIGAGSTADLDESEKSQQETTQSPEPNTTTEPDPATDEKSSSTSAESLPKSQTEPRGPEFKAAKIPRLTPKASTVYPRARSRSLFRPPKPMFKETRRRSQTMSTSPADCLDREELGRSTMLPPLLYHIPPQDLRNALIASKTSQAAFWKYSLYKSPKGEKPLVHYCSKFGQAEHVAKLFFKEPVIGFDIEWEAGSTVADSNIKNNVSLIQIACEDRIALFHIAVFAGESKEDLMPPSLKAILESPEILKTGVNIANDFTRLRKCLGVEGQGIFEVSHLYKLVKFSENEPAKVNKSPFNLAGQVQDVLFLPLHKGVVRTSAWSRKLSMEQADYAASDAYAGFRLFHELEKARSKMNPMPPRPAAWELDQPIILGNGERAGRKTSTKKATGVESQMSMLSVEEAEPINEEKEEAQTEAGADDMEDDNAQDELESFESELAAPVKHEAAERWLAQWISDSSLGRKTKTPPSPIRAYALWHVEGLELDQVAEAMREPPLALTTVAAYICQVVKTQKLPHEPARFRAALEIEERRYKSSIQKTRSII</sequence>
<keyword evidence="1" id="KW-0540">Nuclease</keyword>
<proteinExistence type="predicted"/>
<evidence type="ECO:0000256" key="3">
    <source>
        <dbReference type="SAM" id="Coils"/>
    </source>
</evidence>
<feature type="region of interest" description="Disordered" evidence="4">
    <location>
        <begin position="1242"/>
        <end position="1302"/>
    </location>
</feature>
<feature type="compositionally biased region" description="Polar residues" evidence="4">
    <location>
        <begin position="887"/>
        <end position="900"/>
    </location>
</feature>
<feature type="compositionally biased region" description="Polar residues" evidence="4">
    <location>
        <begin position="181"/>
        <end position="194"/>
    </location>
</feature>
<feature type="coiled-coil region" evidence="3">
    <location>
        <begin position="295"/>
        <end position="329"/>
    </location>
</feature>
<dbReference type="Pfam" id="PF01612">
    <property type="entry name" value="DNA_pol_A_exo1"/>
    <property type="match status" value="1"/>
</dbReference>
<organism evidence="6 7">
    <name type="scientific">Aureobasidium pullulans</name>
    <name type="common">Black yeast</name>
    <name type="synonym">Pullularia pullulans</name>
    <dbReference type="NCBI Taxonomy" id="5580"/>
    <lineage>
        <taxon>Eukaryota</taxon>
        <taxon>Fungi</taxon>
        <taxon>Dikarya</taxon>
        <taxon>Ascomycota</taxon>
        <taxon>Pezizomycotina</taxon>
        <taxon>Dothideomycetes</taxon>
        <taxon>Dothideomycetidae</taxon>
        <taxon>Dothideales</taxon>
        <taxon>Saccotheciaceae</taxon>
        <taxon>Aureobasidium</taxon>
    </lineage>
</organism>
<dbReference type="PANTHER" id="PTHR13620">
    <property type="entry name" value="3-5 EXONUCLEASE"/>
    <property type="match status" value="1"/>
</dbReference>
<dbReference type="Proteomes" id="UP001341245">
    <property type="component" value="Unassembled WGS sequence"/>
</dbReference>
<dbReference type="PANTHER" id="PTHR13620:SF104">
    <property type="entry name" value="EXONUCLEASE 3'-5' DOMAIN-CONTAINING PROTEIN 2"/>
    <property type="match status" value="1"/>
</dbReference>
<feature type="compositionally biased region" description="Acidic residues" evidence="4">
    <location>
        <begin position="1286"/>
        <end position="1302"/>
    </location>
</feature>
<dbReference type="SUPFAM" id="SSF53098">
    <property type="entry name" value="Ribonuclease H-like"/>
    <property type="match status" value="1"/>
</dbReference>
<evidence type="ECO:0000256" key="4">
    <source>
        <dbReference type="SAM" id="MobiDB-lite"/>
    </source>
</evidence>